<accession>A0A2L2BS76</accession>
<dbReference type="RefSeq" id="WP_104913957.1">
    <property type="nucleotide sequence ID" value="NZ_CP026923.1"/>
</dbReference>
<dbReference type="EMBL" id="CP026923">
    <property type="protein sequence ID" value="AVG24487.1"/>
    <property type="molecule type" value="Genomic_DNA"/>
</dbReference>
<protein>
    <submittedName>
        <fullName evidence="2">YeaQ/YmgE-like membrane protein</fullName>
    </submittedName>
</protein>
<reference evidence="2 3" key="1">
    <citation type="submission" date="2018-02" db="EMBL/GenBank/DDBJ databases">
        <title>Complete genome of the streamlined marine actinobacterium Pontimonas salivibrio CL-TW6 adapted to coastal planktonic lifestype.</title>
        <authorList>
            <person name="Cho B.C."/>
            <person name="Hardies S.C."/>
            <person name="Jang G.I."/>
            <person name="Hwang C.Y."/>
        </authorList>
    </citation>
    <scope>NUCLEOTIDE SEQUENCE [LARGE SCALE GENOMIC DNA]</scope>
    <source>
        <strain evidence="2 3">CL-TW6</strain>
    </source>
</reference>
<dbReference type="OrthoDB" id="5121696at2"/>
<name>A0A2L2BS76_9MICO</name>
<feature type="transmembrane region" description="Helical" evidence="1">
    <location>
        <begin position="28"/>
        <end position="50"/>
    </location>
</feature>
<keyword evidence="3" id="KW-1185">Reference proteome</keyword>
<sequence length="107" mass="11596">MELVLVFTFAALIGAAIRYMVPGRNRHGMIALPALQVGLATLLFVVAMWLGLEPRSVWTWVISLVGSTAAHIAVAIWLPKQRDAADEALLAELTDPKAPIPDEPARL</sequence>
<evidence type="ECO:0000313" key="2">
    <source>
        <dbReference type="EMBL" id="AVG24487.1"/>
    </source>
</evidence>
<dbReference type="Proteomes" id="UP000243077">
    <property type="component" value="Chromosome"/>
</dbReference>
<dbReference type="AlphaFoldDB" id="A0A2L2BS76"/>
<keyword evidence="1" id="KW-1133">Transmembrane helix</keyword>
<proteinExistence type="predicted"/>
<keyword evidence="1" id="KW-0812">Transmembrane</keyword>
<dbReference type="KEGG" id="psai:C3B54_111550"/>
<gene>
    <name evidence="2" type="ORF">C3B54_111550</name>
</gene>
<keyword evidence="1" id="KW-0472">Membrane</keyword>
<evidence type="ECO:0000313" key="3">
    <source>
        <dbReference type="Proteomes" id="UP000243077"/>
    </source>
</evidence>
<evidence type="ECO:0000256" key="1">
    <source>
        <dbReference type="SAM" id="Phobius"/>
    </source>
</evidence>
<organism evidence="2 3">
    <name type="scientific">Pontimonas salivibrio</name>
    <dbReference type="NCBI Taxonomy" id="1159327"/>
    <lineage>
        <taxon>Bacteria</taxon>
        <taxon>Bacillati</taxon>
        <taxon>Actinomycetota</taxon>
        <taxon>Actinomycetes</taxon>
        <taxon>Micrococcales</taxon>
        <taxon>Microbacteriaceae</taxon>
        <taxon>Pontimonas</taxon>
    </lineage>
</organism>
<feature type="transmembrane region" description="Helical" evidence="1">
    <location>
        <begin position="57"/>
        <end position="78"/>
    </location>
</feature>